<evidence type="ECO:0000256" key="8">
    <source>
        <dbReference type="RuleBase" id="RU364100"/>
    </source>
</evidence>
<evidence type="ECO:0000256" key="2">
    <source>
        <dbReference type="ARBA" id="ARBA00022670"/>
    </source>
</evidence>
<evidence type="ECO:0000313" key="9">
    <source>
        <dbReference type="EMBL" id="SHJ60826.1"/>
    </source>
</evidence>
<dbReference type="InterPro" id="IPR003738">
    <property type="entry name" value="SRAP"/>
</dbReference>
<dbReference type="GO" id="GO:0008233">
    <property type="term" value="F:peptidase activity"/>
    <property type="evidence" value="ECO:0007669"/>
    <property type="project" value="UniProtKB-KW"/>
</dbReference>
<proteinExistence type="inferred from homology"/>
<dbReference type="PANTHER" id="PTHR13604:SF0">
    <property type="entry name" value="ABASIC SITE PROCESSING PROTEIN HMCES"/>
    <property type="match status" value="1"/>
</dbReference>
<dbReference type="Pfam" id="PF02586">
    <property type="entry name" value="SRAP"/>
    <property type="match status" value="1"/>
</dbReference>
<evidence type="ECO:0000256" key="7">
    <source>
        <dbReference type="ARBA" id="ARBA00023239"/>
    </source>
</evidence>
<dbReference type="SUPFAM" id="SSF143081">
    <property type="entry name" value="BB1717-like"/>
    <property type="match status" value="1"/>
</dbReference>
<keyword evidence="6" id="KW-0238">DNA-binding</keyword>
<evidence type="ECO:0000256" key="5">
    <source>
        <dbReference type="ARBA" id="ARBA00023124"/>
    </source>
</evidence>
<name>A0A1M6KPK6_9FIRM</name>
<dbReference type="RefSeq" id="WP_073272627.1">
    <property type="nucleotide sequence ID" value="NZ_FRAC01000006.1"/>
</dbReference>
<dbReference type="OrthoDB" id="9782620at2"/>
<keyword evidence="7" id="KW-0456">Lyase</keyword>
<sequence>MCGRYYVDDETSREIKKIVEELDKKLGNTSAKAKTGEIFPTNDAAILVAKGSKIEPDILKWGFPNFKNKGVIINARSETVFEKPMFRTSLTSRRCIIPANGFFEWNANKDKIYFTPQNENIMYMAGIFNLFENESRFVILTTSANSSIEDVHDRMPLLLTENQIEEWVFDDMRTSTILKQTPYLLNRKSDFEQQTLNLF</sequence>
<dbReference type="EMBL" id="FRAC01000006">
    <property type="protein sequence ID" value="SHJ60826.1"/>
    <property type="molecule type" value="Genomic_DNA"/>
</dbReference>
<keyword evidence="3" id="KW-0227">DNA damage</keyword>
<gene>
    <name evidence="9" type="ORF">SAMN02745136_00530</name>
</gene>
<dbReference type="EC" id="3.4.-.-" evidence="8"/>
<dbReference type="AlphaFoldDB" id="A0A1M6KPK6"/>
<organism evidence="9 10">
    <name type="scientific">Anaerocolumna jejuensis DSM 15929</name>
    <dbReference type="NCBI Taxonomy" id="1121322"/>
    <lineage>
        <taxon>Bacteria</taxon>
        <taxon>Bacillati</taxon>
        <taxon>Bacillota</taxon>
        <taxon>Clostridia</taxon>
        <taxon>Lachnospirales</taxon>
        <taxon>Lachnospiraceae</taxon>
        <taxon>Anaerocolumna</taxon>
    </lineage>
</organism>
<accession>A0A1M6KPK6</accession>
<evidence type="ECO:0000313" key="10">
    <source>
        <dbReference type="Proteomes" id="UP000184386"/>
    </source>
</evidence>
<dbReference type="Gene3D" id="3.90.1680.10">
    <property type="entry name" value="SOS response associated peptidase-like"/>
    <property type="match status" value="1"/>
</dbReference>
<dbReference type="GO" id="GO:0106300">
    <property type="term" value="P:protein-DNA covalent cross-linking repair"/>
    <property type="evidence" value="ECO:0007669"/>
    <property type="project" value="InterPro"/>
</dbReference>
<dbReference type="Proteomes" id="UP000184386">
    <property type="component" value="Unassembled WGS sequence"/>
</dbReference>
<keyword evidence="5" id="KW-0190">Covalent protein-DNA linkage</keyword>
<dbReference type="GO" id="GO:0016829">
    <property type="term" value="F:lyase activity"/>
    <property type="evidence" value="ECO:0007669"/>
    <property type="project" value="UniProtKB-KW"/>
</dbReference>
<dbReference type="PANTHER" id="PTHR13604">
    <property type="entry name" value="DC12-RELATED"/>
    <property type="match status" value="1"/>
</dbReference>
<evidence type="ECO:0000256" key="1">
    <source>
        <dbReference type="ARBA" id="ARBA00008136"/>
    </source>
</evidence>
<dbReference type="GO" id="GO:0003697">
    <property type="term" value="F:single-stranded DNA binding"/>
    <property type="evidence" value="ECO:0007669"/>
    <property type="project" value="InterPro"/>
</dbReference>
<comment type="similarity">
    <text evidence="1 8">Belongs to the SOS response-associated peptidase family.</text>
</comment>
<keyword evidence="4 8" id="KW-0378">Hydrolase</keyword>
<keyword evidence="2 8" id="KW-0645">Protease</keyword>
<evidence type="ECO:0000256" key="3">
    <source>
        <dbReference type="ARBA" id="ARBA00022763"/>
    </source>
</evidence>
<keyword evidence="10" id="KW-1185">Reference proteome</keyword>
<evidence type="ECO:0000256" key="6">
    <source>
        <dbReference type="ARBA" id="ARBA00023125"/>
    </source>
</evidence>
<reference evidence="9 10" key="1">
    <citation type="submission" date="2016-11" db="EMBL/GenBank/DDBJ databases">
        <authorList>
            <person name="Jaros S."/>
            <person name="Januszkiewicz K."/>
            <person name="Wedrychowicz H."/>
        </authorList>
    </citation>
    <scope>NUCLEOTIDE SEQUENCE [LARGE SCALE GENOMIC DNA]</scope>
    <source>
        <strain evidence="9 10">DSM 15929</strain>
    </source>
</reference>
<dbReference type="InterPro" id="IPR036590">
    <property type="entry name" value="SRAP-like"/>
</dbReference>
<evidence type="ECO:0000256" key="4">
    <source>
        <dbReference type="ARBA" id="ARBA00022801"/>
    </source>
</evidence>
<dbReference type="GO" id="GO:0006508">
    <property type="term" value="P:proteolysis"/>
    <property type="evidence" value="ECO:0007669"/>
    <property type="project" value="UniProtKB-KW"/>
</dbReference>
<protein>
    <recommendedName>
        <fullName evidence="8">Abasic site processing protein</fullName>
        <ecNumber evidence="8">3.4.-.-</ecNumber>
    </recommendedName>
</protein>